<accession>I8Y0H5</accession>
<dbReference type="PATRIC" id="fig|997887.3.peg.4693"/>
<sequence length="403" mass="46112">MADIIKVVWLCSMHNSCLNEYFKKDTKIPAAWMSEFLELAKPLNNIELHVVTPNLYNNKDADVCIDNVSYHLFKFHSGLLSNRNALVELALRGARNIESKVKDIVNAIKPDIVHLFGAENLYYSVGIKKLIGVYPTLVTYQGFVQWAPVPTNIIKRYVYRKRIESEDYIYRNCKNVSFFSIEEYIKNEFNRMYPNHNLYRLDFPISRPVLDATIVEKKYDVVFWARVTKNKGIEDLIYAIGLLVKYKPNIRALIIGGGADSYLMEIKELVKTLKIGDNIVFAGFQKTKEDVFNLAAQSKVYCLPTYFDAVPSSICEAMFLKIPVVSYPVGGIPFLNQGNTCICLAENRNIYSLADCINNILDDNELANDLVYKAYDRICQLCDNDKIAVQMDTAYNDILGTWN</sequence>
<dbReference type="Pfam" id="PF00534">
    <property type="entry name" value="Glycos_transf_1"/>
    <property type="match status" value="1"/>
</dbReference>
<name>I8Y0H5_9BACE</name>
<dbReference type="Gene3D" id="3.40.50.2000">
    <property type="entry name" value="Glycogen Phosphorylase B"/>
    <property type="match status" value="2"/>
</dbReference>
<dbReference type="PANTHER" id="PTHR12526">
    <property type="entry name" value="GLYCOSYLTRANSFERASE"/>
    <property type="match status" value="1"/>
</dbReference>
<reference evidence="2 3" key="1">
    <citation type="submission" date="2012-02" db="EMBL/GenBank/DDBJ databases">
        <title>The Genome Sequence of Bacteroides salyersiae CL02T12C01.</title>
        <authorList>
            <consortium name="The Broad Institute Genome Sequencing Platform"/>
            <person name="Earl A."/>
            <person name="Ward D."/>
            <person name="Feldgarden M."/>
            <person name="Gevers D."/>
            <person name="Zitomersky N.L."/>
            <person name="Coyne M.J."/>
            <person name="Comstock L.E."/>
            <person name="Young S.K."/>
            <person name="Zeng Q."/>
            <person name="Gargeya S."/>
            <person name="Fitzgerald M."/>
            <person name="Haas B."/>
            <person name="Abouelleil A."/>
            <person name="Alvarado L."/>
            <person name="Arachchi H.M."/>
            <person name="Berlin A."/>
            <person name="Chapman S.B."/>
            <person name="Gearin G."/>
            <person name="Goldberg J."/>
            <person name="Griggs A."/>
            <person name="Gujja S."/>
            <person name="Hansen M."/>
            <person name="Heiman D."/>
            <person name="Howarth C."/>
            <person name="Larimer J."/>
            <person name="Lui A."/>
            <person name="MacDonald P.J.P."/>
            <person name="McCowen C."/>
            <person name="Montmayeur A."/>
            <person name="Murphy C."/>
            <person name="Neiman D."/>
            <person name="Pearson M."/>
            <person name="Priest M."/>
            <person name="Roberts A."/>
            <person name="Saif S."/>
            <person name="Shea T."/>
            <person name="Sisk P."/>
            <person name="Stolte C."/>
            <person name="Sykes S."/>
            <person name="Wortman J."/>
            <person name="Nusbaum C."/>
            <person name="Birren B."/>
        </authorList>
    </citation>
    <scope>NUCLEOTIDE SEQUENCE [LARGE SCALE GENOMIC DNA]</scope>
    <source>
        <strain evidence="2 3">CL02T12C01</strain>
    </source>
</reference>
<keyword evidence="3" id="KW-1185">Reference proteome</keyword>
<evidence type="ECO:0000313" key="2">
    <source>
        <dbReference type="EMBL" id="EIY55792.1"/>
    </source>
</evidence>
<dbReference type="GO" id="GO:0016757">
    <property type="term" value="F:glycosyltransferase activity"/>
    <property type="evidence" value="ECO:0007669"/>
    <property type="project" value="InterPro"/>
</dbReference>
<feature type="domain" description="Glycosyl transferase family 1" evidence="1">
    <location>
        <begin position="214"/>
        <end position="376"/>
    </location>
</feature>
<dbReference type="RefSeq" id="WP_007482551.1">
    <property type="nucleotide sequence ID" value="NZ_JH724311.1"/>
</dbReference>
<dbReference type="HOGENOM" id="CLU_682674_0_0_10"/>
<gene>
    <name evidence="2" type="ORF">HMPREF1071_04491</name>
</gene>
<dbReference type="EMBL" id="AGXV01000054">
    <property type="protein sequence ID" value="EIY55792.1"/>
    <property type="molecule type" value="Genomic_DNA"/>
</dbReference>
<evidence type="ECO:0000313" key="3">
    <source>
        <dbReference type="Proteomes" id="UP000005150"/>
    </source>
</evidence>
<dbReference type="InterPro" id="IPR001296">
    <property type="entry name" value="Glyco_trans_1"/>
</dbReference>
<evidence type="ECO:0000259" key="1">
    <source>
        <dbReference type="Pfam" id="PF00534"/>
    </source>
</evidence>
<dbReference type="Proteomes" id="UP000005150">
    <property type="component" value="Unassembled WGS sequence"/>
</dbReference>
<proteinExistence type="predicted"/>
<dbReference type="PANTHER" id="PTHR12526:SF630">
    <property type="entry name" value="GLYCOSYLTRANSFERASE"/>
    <property type="match status" value="1"/>
</dbReference>
<comment type="caution">
    <text evidence="2">The sequence shown here is derived from an EMBL/GenBank/DDBJ whole genome shotgun (WGS) entry which is preliminary data.</text>
</comment>
<organism evidence="2 3">
    <name type="scientific">Bacteroides salyersiae CL02T12C01</name>
    <dbReference type="NCBI Taxonomy" id="997887"/>
    <lineage>
        <taxon>Bacteria</taxon>
        <taxon>Pseudomonadati</taxon>
        <taxon>Bacteroidota</taxon>
        <taxon>Bacteroidia</taxon>
        <taxon>Bacteroidales</taxon>
        <taxon>Bacteroidaceae</taxon>
        <taxon>Bacteroides</taxon>
    </lineage>
</organism>
<dbReference type="OrthoDB" id="9811239at2"/>
<dbReference type="CDD" id="cd03801">
    <property type="entry name" value="GT4_PimA-like"/>
    <property type="match status" value="1"/>
</dbReference>
<dbReference type="SUPFAM" id="SSF53756">
    <property type="entry name" value="UDP-Glycosyltransferase/glycogen phosphorylase"/>
    <property type="match status" value="1"/>
</dbReference>
<dbReference type="AlphaFoldDB" id="I8Y0H5"/>
<protein>
    <recommendedName>
        <fullName evidence="1">Glycosyl transferase family 1 domain-containing protein</fullName>
    </recommendedName>
</protein>